<comment type="caution">
    <text evidence="2">The sequence shown here is derived from an EMBL/GenBank/DDBJ whole genome shotgun (WGS) entry which is preliminary data.</text>
</comment>
<keyword evidence="1" id="KW-1133">Transmembrane helix</keyword>
<accession>A0A0G0BJ75</accession>
<sequence length="182" mass="20440">MENIEEKLQKLPKVKPTDDFVNHLQETLVEKHILLSKKEKSKSFGVLPIYALGGFLALIIIIYSSVIYRNYNLSTVNKNTVSTVSDLNREFQPQQGENTSNLDTSTKSASSSVNQNVSGFLVVSNLNSELYELRNKGEITNYISGDSNFLKLFVNKEVVVKGYLEGSFDNINIIKTAEIELK</sequence>
<evidence type="ECO:0000256" key="1">
    <source>
        <dbReference type="SAM" id="Phobius"/>
    </source>
</evidence>
<gene>
    <name evidence="2" type="ORF">UR67_C0006G0070</name>
</gene>
<feature type="transmembrane region" description="Helical" evidence="1">
    <location>
        <begin position="44"/>
        <end position="68"/>
    </location>
</feature>
<evidence type="ECO:0000313" key="3">
    <source>
        <dbReference type="Proteomes" id="UP000034581"/>
    </source>
</evidence>
<evidence type="ECO:0000313" key="2">
    <source>
        <dbReference type="EMBL" id="KKP69503.1"/>
    </source>
</evidence>
<proteinExistence type="predicted"/>
<dbReference type="AlphaFoldDB" id="A0A0G0BJ75"/>
<dbReference type="EMBL" id="LBQB01000006">
    <property type="protein sequence ID" value="KKP69503.1"/>
    <property type="molecule type" value="Genomic_DNA"/>
</dbReference>
<protein>
    <submittedName>
        <fullName evidence="2">Uncharacterized protein</fullName>
    </submittedName>
</protein>
<organism evidence="2 3">
    <name type="scientific">candidate division CPR3 bacterium GW2011_GWF2_35_18</name>
    <dbReference type="NCBI Taxonomy" id="1618350"/>
    <lineage>
        <taxon>Bacteria</taxon>
        <taxon>Bacteria division CPR3</taxon>
    </lineage>
</organism>
<keyword evidence="1" id="KW-0812">Transmembrane</keyword>
<dbReference type="Proteomes" id="UP000034581">
    <property type="component" value="Unassembled WGS sequence"/>
</dbReference>
<reference evidence="2 3" key="1">
    <citation type="journal article" date="2015" name="Nature">
        <title>rRNA introns, odd ribosomes, and small enigmatic genomes across a large radiation of phyla.</title>
        <authorList>
            <person name="Brown C.T."/>
            <person name="Hug L.A."/>
            <person name="Thomas B.C."/>
            <person name="Sharon I."/>
            <person name="Castelle C.J."/>
            <person name="Singh A."/>
            <person name="Wilkins M.J."/>
            <person name="Williams K.H."/>
            <person name="Banfield J.F."/>
        </authorList>
    </citation>
    <scope>NUCLEOTIDE SEQUENCE [LARGE SCALE GENOMIC DNA]</scope>
</reference>
<dbReference type="STRING" id="1618350.UR67_C0006G0070"/>
<keyword evidence="1" id="KW-0472">Membrane</keyword>
<name>A0A0G0BJ75_UNCC3</name>